<keyword evidence="2" id="KW-1185">Reference proteome</keyword>
<gene>
    <name evidence="1" type="ORF">Cboi01_000207500</name>
</gene>
<evidence type="ECO:0000313" key="1">
    <source>
        <dbReference type="EMBL" id="GME90928.1"/>
    </source>
</evidence>
<dbReference type="EMBL" id="BSXV01000865">
    <property type="protein sequence ID" value="GME90928.1"/>
    <property type="molecule type" value="Genomic_DNA"/>
</dbReference>
<sequence length="701" mass="79127">MADLGHRKSRANWATKDNFPVQGLHVPKNPLHNNKFKGSTDNLSISNHMPQITESYKFQHSQTSFQTFDDGMSIAPSMAPSVVKRRFSVKLDSHDLNFQAGGVPALPTNANSLIKDAKYGAGHNINNNNNDHNASFNSHSDEKSIPLATLASDLSNPNFEADKYVKNHLRKANASNIDDFANRLNDLNIENDNDVKNMINQSLVQVLQVSNGISSTEQEIKLLKVSVNKLNEILTQQVEEAQEIVDSENNDSGSANGQKSSRANRNSVLRLEKKWATNLNKLFKDVEGAQKFISAIPGRHVVAESKRWGELNAVTWKPIRPAHLIILNDHVLIATRKKSGSGEKKRTVATQCWPIREVQLTAVKQEPNGYVISLKINGLSFLYQTDKIEDFNIIQEGFRTAKDEANNLLENEKLKQKELQNSLSRLSATQERLTRNSEILHDLTSKMHNRSRSLDAKEKKLTDVLNSLDADIMNLEIHIGHHKYEECVGYIKNLNETIDELMKSQSISQNDGNFNGSNSLATGGVTNNTDSSTKILIQVKKMKIQSLSDALVHSLTQEIHNPRTPDHSIIEIMELFKVLEFEDKGRAIFLDSKYHQILSLIREIKFDGNISSYIIQLSTITFALLKSTAILYLQCFKNTKDKIHLVTWINERVSEHMVQVDRQFTNIDRKSEMFISSTKIIRSQAAKLKEIGINVDFLLEF</sequence>
<reference evidence="1" key="1">
    <citation type="submission" date="2023-04" db="EMBL/GenBank/DDBJ databases">
        <title>Candida boidinii NBRC 1967.</title>
        <authorList>
            <person name="Ichikawa N."/>
            <person name="Sato H."/>
            <person name="Tonouchi N."/>
        </authorList>
    </citation>
    <scope>NUCLEOTIDE SEQUENCE</scope>
    <source>
        <strain evidence="1">NBRC 1967</strain>
    </source>
</reference>
<comment type="caution">
    <text evidence="1">The sequence shown here is derived from an EMBL/GenBank/DDBJ whole genome shotgun (WGS) entry which is preliminary data.</text>
</comment>
<evidence type="ECO:0000313" key="2">
    <source>
        <dbReference type="Proteomes" id="UP001165101"/>
    </source>
</evidence>
<protein>
    <submittedName>
        <fullName evidence="1">Unnamed protein product</fullName>
    </submittedName>
</protein>
<organism evidence="1 2">
    <name type="scientific">Candida boidinii</name>
    <name type="common">Yeast</name>
    <dbReference type="NCBI Taxonomy" id="5477"/>
    <lineage>
        <taxon>Eukaryota</taxon>
        <taxon>Fungi</taxon>
        <taxon>Dikarya</taxon>
        <taxon>Ascomycota</taxon>
        <taxon>Saccharomycotina</taxon>
        <taxon>Pichiomycetes</taxon>
        <taxon>Pichiales</taxon>
        <taxon>Pichiaceae</taxon>
        <taxon>Ogataea</taxon>
        <taxon>Ogataea/Candida clade</taxon>
    </lineage>
</organism>
<accession>A0ACB5TNS1</accession>
<proteinExistence type="predicted"/>
<dbReference type="Proteomes" id="UP001165101">
    <property type="component" value="Unassembled WGS sequence"/>
</dbReference>
<name>A0ACB5TNS1_CANBO</name>